<accession>A0A918E862</accession>
<protein>
    <submittedName>
        <fullName evidence="1">Uncharacterized protein</fullName>
    </submittedName>
</protein>
<comment type="caution">
    <text evidence="1">The sequence shown here is derived from an EMBL/GenBank/DDBJ whole genome shotgun (WGS) entry which is preliminary data.</text>
</comment>
<gene>
    <name evidence="1" type="ORF">GCM10012278_68400</name>
</gene>
<dbReference type="EMBL" id="BMNK01000015">
    <property type="protein sequence ID" value="GGP14073.1"/>
    <property type="molecule type" value="Genomic_DNA"/>
</dbReference>
<dbReference type="AlphaFoldDB" id="A0A918E862"/>
<evidence type="ECO:0000313" key="2">
    <source>
        <dbReference type="Proteomes" id="UP000660745"/>
    </source>
</evidence>
<dbReference type="Proteomes" id="UP000660745">
    <property type="component" value="Unassembled WGS sequence"/>
</dbReference>
<dbReference type="RefSeq" id="WP_189142887.1">
    <property type="nucleotide sequence ID" value="NZ_BMNK01000015.1"/>
</dbReference>
<proteinExistence type="predicted"/>
<evidence type="ECO:0000313" key="1">
    <source>
        <dbReference type="EMBL" id="GGP14073.1"/>
    </source>
</evidence>
<sequence length="50" mass="5428">MTTRCTPEQLANCRSPEVKPTCCGTAETGEAVEVTAGARRRPCGHLRLLR</sequence>
<reference evidence="1" key="2">
    <citation type="submission" date="2020-09" db="EMBL/GenBank/DDBJ databases">
        <authorList>
            <person name="Sun Q."/>
            <person name="Zhou Y."/>
        </authorList>
    </citation>
    <scope>NUCLEOTIDE SEQUENCE</scope>
    <source>
        <strain evidence="1">CGMCC 4.7430</strain>
    </source>
</reference>
<reference evidence="1" key="1">
    <citation type="journal article" date="2014" name="Int. J. Syst. Evol. Microbiol.">
        <title>Complete genome sequence of Corynebacterium casei LMG S-19264T (=DSM 44701T), isolated from a smear-ripened cheese.</title>
        <authorList>
            <consortium name="US DOE Joint Genome Institute (JGI-PGF)"/>
            <person name="Walter F."/>
            <person name="Albersmeier A."/>
            <person name="Kalinowski J."/>
            <person name="Ruckert C."/>
        </authorList>
    </citation>
    <scope>NUCLEOTIDE SEQUENCE</scope>
    <source>
        <strain evidence="1">CGMCC 4.7430</strain>
    </source>
</reference>
<organism evidence="1 2">
    <name type="scientific">Nonomuraea glycinis</name>
    <dbReference type="NCBI Taxonomy" id="2047744"/>
    <lineage>
        <taxon>Bacteria</taxon>
        <taxon>Bacillati</taxon>
        <taxon>Actinomycetota</taxon>
        <taxon>Actinomycetes</taxon>
        <taxon>Streptosporangiales</taxon>
        <taxon>Streptosporangiaceae</taxon>
        <taxon>Nonomuraea</taxon>
    </lineage>
</organism>
<name>A0A918E862_9ACTN</name>
<keyword evidence="2" id="KW-1185">Reference proteome</keyword>